<evidence type="ECO:0000313" key="1">
    <source>
        <dbReference type="EMBL" id="EJX55556.1"/>
    </source>
</evidence>
<gene>
    <name evidence="1" type="ORF">HMPREF1378_00339</name>
</gene>
<organism evidence="1 2">
    <name type="scientific">Enterococcus faecium R496</name>
    <dbReference type="NCBI Taxonomy" id="1134836"/>
    <lineage>
        <taxon>Bacteria</taxon>
        <taxon>Bacillati</taxon>
        <taxon>Bacillota</taxon>
        <taxon>Bacilli</taxon>
        <taxon>Lactobacillales</taxon>
        <taxon>Enterococcaceae</taxon>
        <taxon>Enterococcus</taxon>
    </lineage>
</organism>
<evidence type="ECO:0000313" key="2">
    <source>
        <dbReference type="Proteomes" id="UP000006402"/>
    </source>
</evidence>
<accession>A0AAV3GYS1</accession>
<name>A0AAV3GYS1_ENTFC</name>
<sequence length="45" mass="5216">DFLSVLEIIEPKNIGMIYIYINNIKKGMAYPDTTSIPLKKILLYK</sequence>
<dbReference type="Proteomes" id="UP000006402">
    <property type="component" value="Unassembled WGS sequence"/>
</dbReference>
<reference evidence="1 2" key="1">
    <citation type="submission" date="2012-04" db="EMBL/GenBank/DDBJ databases">
        <authorList>
            <person name="Weinstock G."/>
            <person name="Sodergren E."/>
            <person name="Lobos E.A."/>
            <person name="Fulton L."/>
            <person name="Fulton R."/>
            <person name="Courtney L."/>
            <person name="Fronick C."/>
            <person name="O'Laughlin M."/>
            <person name="Godfrey J."/>
            <person name="Wilson R.M."/>
            <person name="Miner T."/>
            <person name="Farmer C."/>
            <person name="Delehaunty K."/>
            <person name="Cordes M."/>
            <person name="Minx P."/>
            <person name="Tomlinson C."/>
            <person name="Chen J."/>
            <person name="Wollam A."/>
            <person name="Pepin K.H."/>
            <person name="Bhonagiri V."/>
            <person name="Zhang X."/>
            <person name="Suruliraj S."/>
            <person name="Warren W."/>
            <person name="Mitreva M."/>
            <person name="Mardis E.R."/>
            <person name="Wilson R.K."/>
        </authorList>
    </citation>
    <scope>NUCLEOTIDE SEQUENCE [LARGE SCALE GENOMIC DNA]</scope>
    <source>
        <strain evidence="1 2">R496</strain>
    </source>
</reference>
<dbReference type="EMBL" id="AMAH01000027">
    <property type="protein sequence ID" value="EJX55556.1"/>
    <property type="molecule type" value="Genomic_DNA"/>
</dbReference>
<dbReference type="AlphaFoldDB" id="A0AAV3GYS1"/>
<feature type="non-terminal residue" evidence="1">
    <location>
        <position position="1"/>
    </location>
</feature>
<protein>
    <submittedName>
        <fullName evidence="1">Uncharacterized protein</fullName>
    </submittedName>
</protein>
<comment type="caution">
    <text evidence="1">The sequence shown here is derived from an EMBL/GenBank/DDBJ whole genome shotgun (WGS) entry which is preliminary data.</text>
</comment>
<proteinExistence type="predicted"/>